<proteinExistence type="predicted"/>
<evidence type="ECO:0000313" key="3">
    <source>
        <dbReference type="Proteomes" id="UP000645828"/>
    </source>
</evidence>
<name>A0A811YRV3_NYCPR</name>
<feature type="region of interest" description="Disordered" evidence="1">
    <location>
        <begin position="46"/>
        <end position="66"/>
    </location>
</feature>
<sequence>MSHIQKFHSCDLFVDASKGDALLPAGTEKLVKAFKKNSACNGAVFQNMENSGTGQPTGEHMPVPPS</sequence>
<organism evidence="2 3">
    <name type="scientific">Nyctereutes procyonoides</name>
    <name type="common">Raccoon dog</name>
    <name type="synonym">Canis procyonoides</name>
    <dbReference type="NCBI Taxonomy" id="34880"/>
    <lineage>
        <taxon>Eukaryota</taxon>
        <taxon>Metazoa</taxon>
        <taxon>Chordata</taxon>
        <taxon>Craniata</taxon>
        <taxon>Vertebrata</taxon>
        <taxon>Euteleostomi</taxon>
        <taxon>Mammalia</taxon>
        <taxon>Eutheria</taxon>
        <taxon>Laurasiatheria</taxon>
        <taxon>Carnivora</taxon>
        <taxon>Caniformia</taxon>
        <taxon>Canidae</taxon>
        <taxon>Nyctereutes</taxon>
    </lineage>
</organism>
<keyword evidence="3" id="KW-1185">Reference proteome</keyword>
<reference evidence="2" key="1">
    <citation type="submission" date="2020-12" db="EMBL/GenBank/DDBJ databases">
        <authorList>
            <consortium name="Molecular Ecology Group"/>
        </authorList>
    </citation>
    <scope>NUCLEOTIDE SEQUENCE</scope>
    <source>
        <strain evidence="2">TBG_1078</strain>
    </source>
</reference>
<feature type="compositionally biased region" description="Polar residues" evidence="1">
    <location>
        <begin position="47"/>
        <end position="56"/>
    </location>
</feature>
<accession>A0A811YRV3</accession>
<comment type="caution">
    <text evidence="2">The sequence shown here is derived from an EMBL/GenBank/DDBJ whole genome shotgun (WGS) entry which is preliminary data.</text>
</comment>
<protein>
    <submittedName>
        <fullName evidence="2">(raccoon dog) hypothetical protein</fullName>
    </submittedName>
</protein>
<evidence type="ECO:0000313" key="2">
    <source>
        <dbReference type="EMBL" id="CAD7677977.1"/>
    </source>
</evidence>
<gene>
    <name evidence="2" type="ORF">NYPRO_LOCUS10775</name>
</gene>
<dbReference type="Proteomes" id="UP000645828">
    <property type="component" value="Unassembled WGS sequence"/>
</dbReference>
<dbReference type="EMBL" id="CAJHUB010000680">
    <property type="protein sequence ID" value="CAD7677977.1"/>
    <property type="molecule type" value="Genomic_DNA"/>
</dbReference>
<dbReference type="AlphaFoldDB" id="A0A811YRV3"/>
<evidence type="ECO:0000256" key="1">
    <source>
        <dbReference type="SAM" id="MobiDB-lite"/>
    </source>
</evidence>